<dbReference type="Proteomes" id="UP000625711">
    <property type="component" value="Unassembled WGS sequence"/>
</dbReference>
<gene>
    <name evidence="1" type="ORF">GWI33_005173</name>
</gene>
<accession>A0A834MI90</accession>
<proteinExistence type="predicted"/>
<sequence length="76" mass="9095">MRSAAAEWFINETKELNSFYLAYSEDSEVPYVTPCNGIFFYSKFKRLFEVSTDNYFQYTRIRVEEKQSHIIRKCAS</sequence>
<evidence type="ECO:0000313" key="2">
    <source>
        <dbReference type="Proteomes" id="UP000625711"/>
    </source>
</evidence>
<organism evidence="1 2">
    <name type="scientific">Rhynchophorus ferrugineus</name>
    <name type="common">Red palm weevil</name>
    <name type="synonym">Curculio ferrugineus</name>
    <dbReference type="NCBI Taxonomy" id="354439"/>
    <lineage>
        <taxon>Eukaryota</taxon>
        <taxon>Metazoa</taxon>
        <taxon>Ecdysozoa</taxon>
        <taxon>Arthropoda</taxon>
        <taxon>Hexapoda</taxon>
        <taxon>Insecta</taxon>
        <taxon>Pterygota</taxon>
        <taxon>Neoptera</taxon>
        <taxon>Endopterygota</taxon>
        <taxon>Coleoptera</taxon>
        <taxon>Polyphaga</taxon>
        <taxon>Cucujiformia</taxon>
        <taxon>Curculionidae</taxon>
        <taxon>Dryophthorinae</taxon>
        <taxon>Rhynchophorus</taxon>
    </lineage>
</organism>
<name>A0A834MI90_RHYFE</name>
<evidence type="ECO:0000313" key="1">
    <source>
        <dbReference type="EMBL" id="KAF7281115.1"/>
    </source>
</evidence>
<dbReference type="AlphaFoldDB" id="A0A834MI90"/>
<reference evidence="1" key="1">
    <citation type="submission" date="2020-08" db="EMBL/GenBank/DDBJ databases">
        <title>Genome sequencing and assembly of the red palm weevil Rhynchophorus ferrugineus.</title>
        <authorList>
            <person name="Dias G.B."/>
            <person name="Bergman C.M."/>
            <person name="Manee M."/>
        </authorList>
    </citation>
    <scope>NUCLEOTIDE SEQUENCE</scope>
    <source>
        <strain evidence="1">AA-2017</strain>
        <tissue evidence="1">Whole larva</tissue>
    </source>
</reference>
<keyword evidence="2" id="KW-1185">Reference proteome</keyword>
<dbReference type="EMBL" id="JAACXV010000259">
    <property type="protein sequence ID" value="KAF7281115.1"/>
    <property type="molecule type" value="Genomic_DNA"/>
</dbReference>
<comment type="caution">
    <text evidence="1">The sequence shown here is derived from an EMBL/GenBank/DDBJ whole genome shotgun (WGS) entry which is preliminary data.</text>
</comment>
<protein>
    <submittedName>
        <fullName evidence="1">Uncharacterized protein</fullName>
    </submittedName>
</protein>